<evidence type="ECO:0000313" key="5">
    <source>
        <dbReference type="EMBL" id="URD93412.1"/>
    </source>
</evidence>
<proteinExistence type="inferred from homology"/>
<dbReference type="Pfam" id="PF01535">
    <property type="entry name" value="PPR"/>
    <property type="match status" value="2"/>
</dbReference>
<keyword evidence="2" id="KW-0677">Repeat</keyword>
<dbReference type="NCBIfam" id="TIGR00756">
    <property type="entry name" value="PPR"/>
    <property type="match status" value="3"/>
</dbReference>
<evidence type="ECO:0000256" key="1">
    <source>
        <dbReference type="ARBA" id="ARBA00007626"/>
    </source>
</evidence>
<dbReference type="InterPro" id="IPR050667">
    <property type="entry name" value="PPR-containing_protein"/>
</dbReference>
<feature type="repeat" description="PPR" evidence="3">
    <location>
        <begin position="277"/>
        <end position="311"/>
    </location>
</feature>
<dbReference type="Pfam" id="PF12854">
    <property type="entry name" value="PPR_1"/>
    <property type="match status" value="1"/>
</dbReference>
<dbReference type="Proteomes" id="UP001055439">
    <property type="component" value="Chromosome 3"/>
</dbReference>
<dbReference type="AlphaFoldDB" id="A0A9E7FDZ1"/>
<feature type="signal peptide" evidence="4">
    <location>
        <begin position="1"/>
        <end position="19"/>
    </location>
</feature>
<evidence type="ECO:0000256" key="2">
    <source>
        <dbReference type="ARBA" id="ARBA00022737"/>
    </source>
</evidence>
<feature type="repeat" description="PPR" evidence="3">
    <location>
        <begin position="343"/>
        <end position="377"/>
    </location>
</feature>
<feature type="repeat" description="PPR" evidence="3">
    <location>
        <begin position="206"/>
        <end position="240"/>
    </location>
</feature>
<dbReference type="PROSITE" id="PS51375">
    <property type="entry name" value="PPR"/>
    <property type="match status" value="3"/>
</dbReference>
<feature type="chain" id="PRO_5038738468" evidence="4">
    <location>
        <begin position="20"/>
        <end position="516"/>
    </location>
</feature>
<dbReference type="OrthoDB" id="1846553at2759"/>
<name>A0A9E7FDZ1_9LILI</name>
<dbReference type="InterPro" id="IPR002885">
    <property type="entry name" value="PPR_rpt"/>
</dbReference>
<dbReference type="PANTHER" id="PTHR47939">
    <property type="entry name" value="MEMBRANE-ASSOCIATED SALT-INDUCIBLE PROTEIN-LIKE"/>
    <property type="match status" value="1"/>
</dbReference>
<reference evidence="5" key="1">
    <citation type="submission" date="2022-05" db="EMBL/GenBank/DDBJ databases">
        <title>The Musa troglodytarum L. genome provides insights into the mechanism of non-climacteric behaviour and enrichment of carotenoids.</title>
        <authorList>
            <person name="Wang J."/>
        </authorList>
    </citation>
    <scope>NUCLEOTIDE SEQUENCE</scope>
    <source>
        <tissue evidence="5">Leaf</tissue>
    </source>
</reference>
<sequence>MRPRRSVATFLRLRGLSAAAFPPTSVDPALLRRLATVLYQQQHAPDPALHASLRKLPLPSSPPHLHELFLQVSNRFPYSWRPVHRFHLFLLHSLPCSFAHTPVSAAKMLSVFGRARNVDLLWRCFLDASAAGLLTPGALCVVAAALADAGEIKKCVEIFHHVSAHEESLCSVDTLNRVVETLCGKKKLADVAKVVVWKLKPLVAPNEATYRCLIVGFCRAGDLVEASKVWNRMLDEGIEPGAESYEEVVVTLFKNNRFEDAMRLFKAMRERRYRDLGLPTYRAVVSWMCKEGRVTYALMLFGEMLKRGVGVDSPTLGALVYGLLVRRKVREGYKVLEGVAEPDISMYHGLIKGLLRLRRSGEATQVFRAMMERGCEPIMHTYIMLLQGHLGKRGRKGRDPVVNFESIFVGGLVKAGKTLQATKYVERMMRGGVEVPRFDYNKFLHYFSDEEGVVMFEEVGKRLKDVGLIDLGDIFLSYGERMATRERRRRAMSGLFIDELPQCRQMIDADTSNLVS</sequence>
<dbReference type="PANTHER" id="PTHR47939:SF12">
    <property type="entry name" value="PENTACOTRIPEPTIDE-REPEAT REGION OF PRORP DOMAIN-CONTAINING PROTEIN"/>
    <property type="match status" value="1"/>
</dbReference>
<protein>
    <submittedName>
        <fullName evidence="5">PPR repeat</fullName>
    </submittedName>
</protein>
<keyword evidence="6" id="KW-1185">Reference proteome</keyword>
<comment type="similarity">
    <text evidence="1">Belongs to the PPR family. P subfamily.</text>
</comment>
<evidence type="ECO:0000256" key="3">
    <source>
        <dbReference type="PROSITE-ProRule" id="PRU00708"/>
    </source>
</evidence>
<dbReference type="EMBL" id="CP097505">
    <property type="protein sequence ID" value="URD93412.1"/>
    <property type="molecule type" value="Genomic_DNA"/>
</dbReference>
<dbReference type="InterPro" id="IPR011990">
    <property type="entry name" value="TPR-like_helical_dom_sf"/>
</dbReference>
<accession>A0A9E7FDZ1</accession>
<organism evidence="5 6">
    <name type="scientific">Musa troglodytarum</name>
    <name type="common">fe'i banana</name>
    <dbReference type="NCBI Taxonomy" id="320322"/>
    <lineage>
        <taxon>Eukaryota</taxon>
        <taxon>Viridiplantae</taxon>
        <taxon>Streptophyta</taxon>
        <taxon>Embryophyta</taxon>
        <taxon>Tracheophyta</taxon>
        <taxon>Spermatophyta</taxon>
        <taxon>Magnoliopsida</taxon>
        <taxon>Liliopsida</taxon>
        <taxon>Zingiberales</taxon>
        <taxon>Musaceae</taxon>
        <taxon>Musa</taxon>
    </lineage>
</organism>
<keyword evidence="4" id="KW-0732">Signal</keyword>
<dbReference type="Gene3D" id="1.25.40.10">
    <property type="entry name" value="Tetratricopeptide repeat domain"/>
    <property type="match status" value="3"/>
</dbReference>
<gene>
    <name evidence="5" type="ORF">MUK42_01924</name>
</gene>
<dbReference type="Pfam" id="PF13812">
    <property type="entry name" value="PPR_3"/>
    <property type="match status" value="1"/>
</dbReference>
<evidence type="ECO:0000256" key="4">
    <source>
        <dbReference type="SAM" id="SignalP"/>
    </source>
</evidence>
<evidence type="ECO:0000313" key="6">
    <source>
        <dbReference type="Proteomes" id="UP001055439"/>
    </source>
</evidence>